<gene>
    <name evidence="4" type="ORF">KIH74_00880</name>
</gene>
<keyword evidence="2" id="KW-0472">Membrane</keyword>
<feature type="region of interest" description="Disordered" evidence="1">
    <location>
        <begin position="1"/>
        <end position="25"/>
    </location>
</feature>
<dbReference type="RefSeq" id="WP_214153391.1">
    <property type="nucleotide sequence ID" value="NZ_JAHBAY010000001.1"/>
</dbReference>
<feature type="transmembrane region" description="Helical" evidence="2">
    <location>
        <begin position="31"/>
        <end position="56"/>
    </location>
</feature>
<protein>
    <submittedName>
        <fullName evidence="4">LytR C-terminal domain-containing protein</fullName>
    </submittedName>
</protein>
<feature type="compositionally biased region" description="Low complexity" evidence="1">
    <location>
        <begin position="102"/>
        <end position="123"/>
    </location>
</feature>
<proteinExistence type="predicted"/>
<dbReference type="InterPro" id="IPR027381">
    <property type="entry name" value="LytR/CpsA/Psr_C"/>
</dbReference>
<feature type="compositionally biased region" description="Polar residues" evidence="1">
    <location>
        <begin position="58"/>
        <end position="69"/>
    </location>
</feature>
<sequence>MTATRPPGYDDRSAAPVEASRRGAHRARPKAIAAILPVIAGVAVVLLVIGATYTVLGNKSDTQTNTTAQKALEDEAGSGEATASASAGADDSDDSGADADSGDAAATPATEDTTTAADDTDAATGTVDQTIPVVVLNSIDVAGLAAEKAAELENQGWTVERTGNSNNKDLPKTKIYYGSADIKASAQAVRKALGGIGQLSENADVTSDITVVIGFDGQ</sequence>
<organism evidence="4 5">
    <name type="scientific">Kineosporia corallincola</name>
    <dbReference type="NCBI Taxonomy" id="2835133"/>
    <lineage>
        <taxon>Bacteria</taxon>
        <taxon>Bacillati</taxon>
        <taxon>Actinomycetota</taxon>
        <taxon>Actinomycetes</taxon>
        <taxon>Kineosporiales</taxon>
        <taxon>Kineosporiaceae</taxon>
        <taxon>Kineosporia</taxon>
    </lineage>
</organism>
<evidence type="ECO:0000256" key="1">
    <source>
        <dbReference type="SAM" id="MobiDB-lite"/>
    </source>
</evidence>
<dbReference type="Proteomes" id="UP001197247">
    <property type="component" value="Unassembled WGS sequence"/>
</dbReference>
<dbReference type="Gene3D" id="3.30.70.2390">
    <property type="match status" value="1"/>
</dbReference>
<evidence type="ECO:0000313" key="4">
    <source>
        <dbReference type="EMBL" id="MBT0767455.1"/>
    </source>
</evidence>
<dbReference type="EMBL" id="JAHBAY010000001">
    <property type="protein sequence ID" value="MBT0767455.1"/>
    <property type="molecule type" value="Genomic_DNA"/>
</dbReference>
<evidence type="ECO:0000313" key="5">
    <source>
        <dbReference type="Proteomes" id="UP001197247"/>
    </source>
</evidence>
<feature type="domain" description="LytR/CpsA/Psr regulator C-terminal" evidence="3">
    <location>
        <begin position="131"/>
        <end position="216"/>
    </location>
</feature>
<feature type="compositionally biased region" description="Low complexity" evidence="1">
    <location>
        <begin position="78"/>
        <end position="89"/>
    </location>
</feature>
<evidence type="ECO:0000256" key="2">
    <source>
        <dbReference type="SAM" id="Phobius"/>
    </source>
</evidence>
<reference evidence="4 5" key="1">
    <citation type="submission" date="2021-05" db="EMBL/GenBank/DDBJ databases">
        <title>Kineosporia and Streptomyces sp. nov. two new marine actinobacteria isolated from Coral.</title>
        <authorList>
            <person name="Buangrab K."/>
            <person name="Sutthacheep M."/>
            <person name="Yeemin T."/>
            <person name="Harunari E."/>
            <person name="Igarashi Y."/>
            <person name="Kanchanasin P."/>
            <person name="Tanasupawat S."/>
            <person name="Phongsopitanun W."/>
        </authorList>
    </citation>
    <scope>NUCLEOTIDE SEQUENCE [LARGE SCALE GENOMIC DNA]</scope>
    <source>
        <strain evidence="4 5">J2-2</strain>
    </source>
</reference>
<name>A0ABS5T8Q3_9ACTN</name>
<feature type="compositionally biased region" description="Acidic residues" evidence="1">
    <location>
        <begin position="90"/>
        <end position="101"/>
    </location>
</feature>
<comment type="caution">
    <text evidence="4">The sequence shown here is derived from an EMBL/GenBank/DDBJ whole genome shotgun (WGS) entry which is preliminary data.</text>
</comment>
<accession>A0ABS5T8Q3</accession>
<dbReference type="Pfam" id="PF13399">
    <property type="entry name" value="LytR_C"/>
    <property type="match status" value="1"/>
</dbReference>
<feature type="region of interest" description="Disordered" evidence="1">
    <location>
        <begin position="58"/>
        <end position="123"/>
    </location>
</feature>
<keyword evidence="5" id="KW-1185">Reference proteome</keyword>
<keyword evidence="2" id="KW-1133">Transmembrane helix</keyword>
<evidence type="ECO:0000259" key="3">
    <source>
        <dbReference type="Pfam" id="PF13399"/>
    </source>
</evidence>
<keyword evidence="2" id="KW-0812">Transmembrane</keyword>